<feature type="transmembrane region" description="Helical" evidence="1">
    <location>
        <begin position="7"/>
        <end position="26"/>
    </location>
</feature>
<evidence type="ECO:0008006" key="3">
    <source>
        <dbReference type="Google" id="ProtNLM"/>
    </source>
</evidence>
<evidence type="ECO:0000313" key="2">
    <source>
        <dbReference type="EMBL" id="ANV80640.1"/>
    </source>
</evidence>
<keyword evidence="1" id="KW-0812">Transmembrane</keyword>
<keyword evidence="1" id="KW-0472">Membrane</keyword>
<feature type="transmembrane region" description="Helical" evidence="1">
    <location>
        <begin position="112"/>
        <end position="134"/>
    </location>
</feature>
<organism evidence="2">
    <name type="scientific">uncultured Poseidoniia archaeon</name>
    <dbReference type="NCBI Taxonomy" id="1697135"/>
    <lineage>
        <taxon>Archaea</taxon>
        <taxon>Methanobacteriati</taxon>
        <taxon>Thermoplasmatota</taxon>
        <taxon>Candidatus Poseidoniia</taxon>
        <taxon>environmental samples</taxon>
    </lineage>
</organism>
<feature type="transmembrane region" description="Helical" evidence="1">
    <location>
        <begin position="38"/>
        <end position="56"/>
    </location>
</feature>
<protein>
    <recommendedName>
        <fullName evidence="3">Apolipoprotein N-acyltransferase</fullName>
    </recommendedName>
</protein>
<reference evidence="2" key="2">
    <citation type="journal article" date="2015" name="ISME J.">
        <title>A new class of marine Euryarchaeota group II from the Mediterranean deep chlorophyll maximum.</title>
        <authorList>
            <person name="Martin-Cuadrado A.B."/>
            <person name="Garcia-Heredia I."/>
            <person name="Molto A.G."/>
            <person name="Lopez-Ubeda R."/>
            <person name="Kimes N."/>
            <person name="Lopez-Garcia P."/>
            <person name="Moreira D."/>
            <person name="Rodriguez-Valera F."/>
        </authorList>
    </citation>
    <scope>NUCLEOTIDE SEQUENCE</scope>
</reference>
<reference evidence="2" key="1">
    <citation type="submission" date="2014-11" db="EMBL/GenBank/DDBJ databases">
        <authorList>
            <person name="Zhu J."/>
            <person name="Qi W."/>
            <person name="Song R."/>
        </authorList>
    </citation>
    <scope>NUCLEOTIDE SEQUENCE</scope>
</reference>
<dbReference type="AlphaFoldDB" id="A0A1B1TEB9"/>
<dbReference type="EMBL" id="KP211899">
    <property type="protein sequence ID" value="ANV80640.1"/>
    <property type="molecule type" value="Genomic_DNA"/>
</dbReference>
<proteinExistence type="predicted"/>
<accession>A0A1B1TEB9</accession>
<name>A0A1B1TEB9_9ARCH</name>
<keyword evidence="1" id="KW-1133">Transmembrane helix</keyword>
<sequence length="135" mass="15670">MKWESAPLWPVAFPSLTGFILAFIPYLFEIDFFTKKNLLFPVFILAILGFSCFLLTEKYGNKVELYIGYLFGLLVFYSFRFFFGFYGIAVVILTWLGQSMYLWQHNFPPFRIGIWLALGSMSGLYIGGIMAFNIF</sequence>
<feature type="transmembrane region" description="Helical" evidence="1">
    <location>
        <begin position="68"/>
        <end position="92"/>
    </location>
</feature>
<evidence type="ECO:0000256" key="1">
    <source>
        <dbReference type="SAM" id="Phobius"/>
    </source>
</evidence>